<feature type="compositionally biased region" description="Polar residues" evidence="1">
    <location>
        <begin position="31"/>
        <end position="42"/>
    </location>
</feature>
<dbReference type="Proteomes" id="UP001159427">
    <property type="component" value="Unassembled WGS sequence"/>
</dbReference>
<dbReference type="PROSITE" id="PS50041">
    <property type="entry name" value="C_TYPE_LECTIN_2"/>
    <property type="match status" value="1"/>
</dbReference>
<feature type="non-terminal residue" evidence="4">
    <location>
        <position position="297"/>
    </location>
</feature>
<sequence>KGLETVYEYASSSEPAVISTAVSTTSRTSTNQPSQQDVSSSEATVIPTAVSTSLPASTSQPPPLGGLRYHSNVSSDFLLYLVLLWSNIGAATDSDGVPRVDPNIDFMYRERGRPESNATFLPKRFDLRSLSPALLNLRLLLVSTNFMSLVFLFLLFRNSACQQEWICNGTSCYKLVTSPKLSWGKAKEECEKCQARLVKVESHEENDFIKTELLPTHKNGSYWIGLSDSANETDWMWTDGTQLDSDGYKNWGDDQPDNNKNKQNCVAIQIRKSDPDHYGKWHDRRCSHERNYICENL</sequence>
<reference evidence="4 5" key="1">
    <citation type="submission" date="2022-05" db="EMBL/GenBank/DDBJ databases">
        <authorList>
            <consortium name="Genoscope - CEA"/>
            <person name="William W."/>
        </authorList>
    </citation>
    <scope>NUCLEOTIDE SEQUENCE [LARGE SCALE GENOMIC DNA]</scope>
</reference>
<dbReference type="Gene3D" id="3.10.100.10">
    <property type="entry name" value="Mannose-Binding Protein A, subunit A"/>
    <property type="match status" value="1"/>
</dbReference>
<dbReference type="PANTHER" id="PTHR22803">
    <property type="entry name" value="MANNOSE, PHOSPHOLIPASE, LECTIN RECEPTOR RELATED"/>
    <property type="match status" value="1"/>
</dbReference>
<evidence type="ECO:0000313" key="4">
    <source>
        <dbReference type="EMBL" id="CAH3196686.1"/>
    </source>
</evidence>
<keyword evidence="5" id="KW-1185">Reference proteome</keyword>
<protein>
    <recommendedName>
        <fullName evidence="3">C-type lectin domain-containing protein</fullName>
    </recommendedName>
</protein>
<dbReference type="InterPro" id="IPR016186">
    <property type="entry name" value="C-type_lectin-like/link_sf"/>
</dbReference>
<feature type="compositionally biased region" description="Low complexity" evidence="1">
    <location>
        <begin position="20"/>
        <end position="30"/>
    </location>
</feature>
<dbReference type="InterPro" id="IPR050111">
    <property type="entry name" value="C-type_lectin/snaclec_domain"/>
</dbReference>
<dbReference type="SUPFAM" id="SSF56436">
    <property type="entry name" value="C-type lectin-like"/>
    <property type="match status" value="1"/>
</dbReference>
<gene>
    <name evidence="4" type="ORF">PEVE_00033280</name>
</gene>
<dbReference type="CDD" id="cd00037">
    <property type="entry name" value="CLECT"/>
    <property type="match status" value="1"/>
</dbReference>
<comment type="caution">
    <text evidence="4">The sequence shown here is derived from an EMBL/GenBank/DDBJ whole genome shotgun (WGS) entry which is preliminary data.</text>
</comment>
<evidence type="ECO:0000313" key="5">
    <source>
        <dbReference type="Proteomes" id="UP001159427"/>
    </source>
</evidence>
<keyword evidence="2" id="KW-0812">Transmembrane</keyword>
<dbReference type="Pfam" id="PF00059">
    <property type="entry name" value="Lectin_C"/>
    <property type="match status" value="1"/>
</dbReference>
<organism evidence="4 5">
    <name type="scientific">Porites evermanni</name>
    <dbReference type="NCBI Taxonomy" id="104178"/>
    <lineage>
        <taxon>Eukaryota</taxon>
        <taxon>Metazoa</taxon>
        <taxon>Cnidaria</taxon>
        <taxon>Anthozoa</taxon>
        <taxon>Hexacorallia</taxon>
        <taxon>Scleractinia</taxon>
        <taxon>Fungiina</taxon>
        <taxon>Poritidae</taxon>
        <taxon>Porites</taxon>
    </lineage>
</organism>
<keyword evidence="2" id="KW-1133">Transmembrane helix</keyword>
<dbReference type="SMART" id="SM00034">
    <property type="entry name" value="CLECT"/>
    <property type="match status" value="1"/>
</dbReference>
<evidence type="ECO:0000259" key="3">
    <source>
        <dbReference type="PROSITE" id="PS50041"/>
    </source>
</evidence>
<name>A0ABN8SYQ9_9CNID</name>
<keyword evidence="2" id="KW-0472">Membrane</keyword>
<feature type="transmembrane region" description="Helical" evidence="2">
    <location>
        <begin position="133"/>
        <end position="156"/>
    </location>
</feature>
<proteinExistence type="predicted"/>
<evidence type="ECO:0000256" key="2">
    <source>
        <dbReference type="SAM" id="Phobius"/>
    </source>
</evidence>
<feature type="domain" description="C-type lectin" evidence="3">
    <location>
        <begin position="168"/>
        <end position="295"/>
    </location>
</feature>
<evidence type="ECO:0000256" key="1">
    <source>
        <dbReference type="SAM" id="MobiDB-lite"/>
    </source>
</evidence>
<feature type="region of interest" description="Disordered" evidence="1">
    <location>
        <begin position="20"/>
        <end position="42"/>
    </location>
</feature>
<dbReference type="InterPro" id="IPR001304">
    <property type="entry name" value="C-type_lectin-like"/>
</dbReference>
<feature type="non-terminal residue" evidence="4">
    <location>
        <position position="1"/>
    </location>
</feature>
<dbReference type="InterPro" id="IPR016187">
    <property type="entry name" value="CTDL_fold"/>
</dbReference>
<accession>A0ABN8SYQ9</accession>
<dbReference type="EMBL" id="CALNXI010004935">
    <property type="protein sequence ID" value="CAH3196686.1"/>
    <property type="molecule type" value="Genomic_DNA"/>
</dbReference>